<proteinExistence type="predicted"/>
<dbReference type="Pfam" id="PF01973">
    <property type="entry name" value="MptE-like"/>
    <property type="match status" value="1"/>
</dbReference>
<evidence type="ECO:0000313" key="4">
    <source>
        <dbReference type="Proteomes" id="UP001144352"/>
    </source>
</evidence>
<feature type="repeat" description="TPR" evidence="1">
    <location>
        <begin position="756"/>
        <end position="789"/>
    </location>
</feature>
<dbReference type="Proteomes" id="UP001144352">
    <property type="component" value="Unassembled WGS sequence"/>
</dbReference>
<dbReference type="AlphaFoldDB" id="A0A9W6LC48"/>
<dbReference type="RefSeq" id="WP_214186414.1">
    <property type="nucleotide sequence ID" value="NZ_BSDS01000001.1"/>
</dbReference>
<evidence type="ECO:0000259" key="2">
    <source>
        <dbReference type="Pfam" id="PF01973"/>
    </source>
</evidence>
<evidence type="ECO:0000256" key="1">
    <source>
        <dbReference type="PROSITE-ProRule" id="PRU00339"/>
    </source>
</evidence>
<dbReference type="InterPro" id="IPR019734">
    <property type="entry name" value="TPR_rpt"/>
</dbReference>
<keyword evidence="1" id="KW-0802">TPR repeat</keyword>
<keyword evidence="4" id="KW-1185">Reference proteome</keyword>
<evidence type="ECO:0000313" key="3">
    <source>
        <dbReference type="EMBL" id="GLI38488.1"/>
    </source>
</evidence>
<dbReference type="InterPro" id="IPR011990">
    <property type="entry name" value="TPR-like_helical_dom_sf"/>
</dbReference>
<dbReference type="PANTHER" id="PTHR41786:SF1">
    <property type="entry name" value="6-HYDROXYMETHYLPTERIN DIPHOSPHOKINASE MPTE-LIKE DOMAIN-CONTAINING PROTEIN"/>
    <property type="match status" value="1"/>
</dbReference>
<dbReference type="Gene3D" id="1.25.40.10">
    <property type="entry name" value="Tetratricopeptide repeat domain"/>
    <property type="match status" value="1"/>
</dbReference>
<name>A0A9W6LC48_9BACT</name>
<accession>A0A9W6LC48</accession>
<reference evidence="3" key="1">
    <citation type="submission" date="2022-12" db="EMBL/GenBank/DDBJ databases">
        <title>Reference genome sequencing for broad-spectrum identification of bacterial and archaeal isolates by mass spectrometry.</title>
        <authorList>
            <person name="Sekiguchi Y."/>
            <person name="Tourlousse D.M."/>
        </authorList>
    </citation>
    <scope>NUCLEOTIDE SEQUENCE</scope>
    <source>
        <strain evidence="3">H2</strain>
    </source>
</reference>
<dbReference type="EMBL" id="BSDS01000001">
    <property type="protein sequence ID" value="GLI38488.1"/>
    <property type="molecule type" value="Genomic_DNA"/>
</dbReference>
<protein>
    <recommendedName>
        <fullName evidence="2">6-hydroxymethylpterin diphosphokinase MptE-like domain-containing protein</fullName>
    </recommendedName>
</protein>
<comment type="caution">
    <text evidence="3">The sequence shown here is derived from an EMBL/GenBank/DDBJ whole genome shotgun (WGS) entry which is preliminary data.</text>
</comment>
<dbReference type="PANTHER" id="PTHR41786">
    <property type="entry name" value="MOTILITY ACCESSORY FACTOR MAF"/>
    <property type="match status" value="1"/>
</dbReference>
<feature type="domain" description="6-hydroxymethylpterin diphosphokinase MptE-like" evidence="2">
    <location>
        <begin position="176"/>
        <end position="342"/>
    </location>
</feature>
<dbReference type="InterPro" id="IPR002826">
    <property type="entry name" value="MptE-like"/>
</dbReference>
<organism evidence="3 4">
    <name type="scientific">Geobacter hydrogenophilus</name>
    <dbReference type="NCBI Taxonomy" id="40983"/>
    <lineage>
        <taxon>Bacteria</taxon>
        <taxon>Pseudomonadati</taxon>
        <taxon>Thermodesulfobacteriota</taxon>
        <taxon>Desulfuromonadia</taxon>
        <taxon>Geobacterales</taxon>
        <taxon>Geobacteraceae</taxon>
        <taxon>Geobacter</taxon>
    </lineage>
</organism>
<gene>
    <name evidence="3" type="ORF">GHYDROH2_19890</name>
</gene>
<dbReference type="SUPFAM" id="SSF48452">
    <property type="entry name" value="TPR-like"/>
    <property type="match status" value="1"/>
</dbReference>
<dbReference type="PROSITE" id="PS50005">
    <property type="entry name" value="TPR"/>
    <property type="match status" value="1"/>
</dbReference>
<sequence>METAGHSLGTLLTNQFGDRYLYAVNRNAFNRIGSDALYRSHFGEKFSAEYQFNIIIGTDSGMLVRHIAKSGIPTGSRFLFIELPEVLSALEGTGLLDNLPAEISVTTADSWQQQAREYQISDFIFLDAVLFLDSLAATDANLPEYRSLSWAINQELMKSIHRIQVANNCAPYILKQLENLPENRVAVSTVLGNVFPGRTAIVLAGGPSLNAALPWVRENRDRLVVIAVSRISRILLDEGIVPHFVVSVDLQRISFDVSREMLRFADLPNPPILVNSHHVSSLLLSQWGGTSVYSNHLFPWKTELNVNTLPFSGPTVSNYGLSLAVNLGCTTIILAGVNLCFSAEGQTHAAGSNENKVGPDLGQVAPRVETYGGAYADSNRGYLESLDEMTVQAQWARNLGVRIYNCSLDAAKIPLVDYKPLDEFELPGADSPPGDILSALVPQATSKDRITHYRAMIKELSRVRGKLQEILNLCNEALRHCDGLFGRNGKKQDFRHKIQMDKIERRLDQSLGDYTRLVKQFGIKRFLVSLKGASRAEEMTDEQVEAATRQYYETYVEGTENLIKILESTTERISSRLEEEKDSPDFGMLVSQWEKDQQFGRLHVWRHRHPERAAALASAEPEKVRELEAEFTRSMTEEETSQIKLLEQLHDLIHTRSKALLLFTRGERAELETMARGLQKHPDQEKALPYLHFINGLLAELRDAPQEAVSHYENLFTDPPHMLTEDALLQFASLAMKCQDVENSLLAMECLIGVSPSYLPPYGDLLKAIGRFEEAFDAYNRYLGFAPDDVAALVTLGLFCKEAGLKEPATELFLKVIAKDPNNSAAKTILQELGAPVPA</sequence>